<dbReference type="PANTHER" id="PTHR11097:SF14">
    <property type="entry name" value="EXOSOME COMPLEX COMPONENT RRP45"/>
    <property type="match status" value="1"/>
</dbReference>
<dbReference type="GO" id="GO:0016075">
    <property type="term" value="P:rRNA catabolic process"/>
    <property type="evidence" value="ECO:0007669"/>
    <property type="project" value="TreeGrafter"/>
</dbReference>
<dbReference type="InterPro" id="IPR050590">
    <property type="entry name" value="Exosome_comp_Rrp42_subfam"/>
</dbReference>
<comment type="subcellular location">
    <subcellularLocation>
        <location evidence="1">Cytoplasm</location>
    </subcellularLocation>
    <subcellularLocation>
        <location evidence="2">Nucleus</location>
        <location evidence="2">Nucleolus</location>
    </subcellularLocation>
</comment>
<dbReference type="AlphaFoldDB" id="A0A165EVB1"/>
<dbReference type="InterPro" id="IPR020568">
    <property type="entry name" value="Ribosomal_Su5_D2-typ_SF"/>
</dbReference>
<gene>
    <name evidence="13" type="ORF">CALCODRAFT_524538</name>
</gene>
<dbReference type="GO" id="GO:0000177">
    <property type="term" value="C:cytoplasmic exosome (RNase complex)"/>
    <property type="evidence" value="ECO:0007669"/>
    <property type="project" value="TreeGrafter"/>
</dbReference>
<dbReference type="InterPro" id="IPR001247">
    <property type="entry name" value="ExoRNase_PH_dom1"/>
</dbReference>
<dbReference type="FunFam" id="3.30.230.70:FF:000005">
    <property type="entry name" value="Exosome complex component RRP45"/>
    <property type="match status" value="1"/>
</dbReference>
<protein>
    <recommendedName>
        <fullName evidence="4">Exosome complex component RRP45</fullName>
    </recommendedName>
    <alternativeName>
        <fullName evidence="10">Ribosomal RNA-processing protein 45</fullName>
    </alternativeName>
</protein>
<dbReference type="GO" id="GO:0005730">
    <property type="term" value="C:nucleolus"/>
    <property type="evidence" value="ECO:0007669"/>
    <property type="project" value="UniProtKB-SubCell"/>
</dbReference>
<evidence type="ECO:0000256" key="10">
    <source>
        <dbReference type="ARBA" id="ARBA00077933"/>
    </source>
</evidence>
<keyword evidence="14" id="KW-1185">Reference proteome</keyword>
<evidence type="ECO:0000259" key="11">
    <source>
        <dbReference type="Pfam" id="PF01138"/>
    </source>
</evidence>
<evidence type="ECO:0000256" key="8">
    <source>
        <dbReference type="ARBA" id="ARBA00022884"/>
    </source>
</evidence>
<comment type="similarity">
    <text evidence="3">Belongs to the RNase PH family.</text>
</comment>
<evidence type="ECO:0000256" key="1">
    <source>
        <dbReference type="ARBA" id="ARBA00004496"/>
    </source>
</evidence>
<dbReference type="InterPro" id="IPR015847">
    <property type="entry name" value="ExoRNase_PH_dom2"/>
</dbReference>
<evidence type="ECO:0000313" key="13">
    <source>
        <dbReference type="EMBL" id="KZT55594.1"/>
    </source>
</evidence>
<dbReference type="InterPro" id="IPR033100">
    <property type="entry name" value="Rrp45"/>
</dbReference>
<evidence type="ECO:0000256" key="5">
    <source>
        <dbReference type="ARBA" id="ARBA00022490"/>
    </source>
</evidence>
<dbReference type="CDD" id="cd11368">
    <property type="entry name" value="RNase_PH_RRP45"/>
    <property type="match status" value="1"/>
</dbReference>
<name>A0A165EVB1_9BASI</name>
<dbReference type="Pfam" id="PF01138">
    <property type="entry name" value="RNase_PH"/>
    <property type="match status" value="1"/>
</dbReference>
<dbReference type="SUPFAM" id="SSF54211">
    <property type="entry name" value="Ribosomal protein S5 domain 2-like"/>
    <property type="match status" value="1"/>
</dbReference>
<dbReference type="InParanoid" id="A0A165EVB1"/>
<dbReference type="PANTHER" id="PTHR11097">
    <property type="entry name" value="EXOSOME COMPLEX EXONUCLEASE RIBOSOMAL RNA PROCESSING PROTEIN"/>
    <property type="match status" value="1"/>
</dbReference>
<dbReference type="GO" id="GO:0005840">
    <property type="term" value="C:ribosome"/>
    <property type="evidence" value="ECO:0007669"/>
    <property type="project" value="UniProtKB-KW"/>
</dbReference>
<dbReference type="GO" id="GO:0034475">
    <property type="term" value="P:U4 snRNA 3'-end processing"/>
    <property type="evidence" value="ECO:0007669"/>
    <property type="project" value="TreeGrafter"/>
</dbReference>
<dbReference type="Pfam" id="PF03725">
    <property type="entry name" value="RNase_PH_C"/>
    <property type="match status" value="1"/>
</dbReference>
<dbReference type="Gene3D" id="3.30.230.70">
    <property type="entry name" value="GHMP Kinase, N-terminal domain"/>
    <property type="match status" value="1"/>
</dbReference>
<keyword evidence="13" id="KW-0687">Ribonucleoprotein</keyword>
<organism evidence="13 14">
    <name type="scientific">Calocera cornea HHB12733</name>
    <dbReference type="NCBI Taxonomy" id="1353952"/>
    <lineage>
        <taxon>Eukaryota</taxon>
        <taxon>Fungi</taxon>
        <taxon>Dikarya</taxon>
        <taxon>Basidiomycota</taxon>
        <taxon>Agaricomycotina</taxon>
        <taxon>Dacrymycetes</taxon>
        <taxon>Dacrymycetales</taxon>
        <taxon>Dacrymycetaceae</taxon>
        <taxon>Calocera</taxon>
    </lineage>
</organism>
<evidence type="ECO:0000256" key="3">
    <source>
        <dbReference type="ARBA" id="ARBA00006678"/>
    </source>
</evidence>
<keyword evidence="7" id="KW-0271">Exosome</keyword>
<dbReference type="SUPFAM" id="SSF55666">
    <property type="entry name" value="Ribonuclease PH domain 2-like"/>
    <property type="match status" value="1"/>
</dbReference>
<dbReference type="EMBL" id="KV423992">
    <property type="protein sequence ID" value="KZT55594.1"/>
    <property type="molecule type" value="Genomic_DNA"/>
</dbReference>
<evidence type="ECO:0000256" key="7">
    <source>
        <dbReference type="ARBA" id="ARBA00022835"/>
    </source>
</evidence>
<evidence type="ECO:0000313" key="14">
    <source>
        <dbReference type="Proteomes" id="UP000076842"/>
    </source>
</evidence>
<evidence type="ECO:0000256" key="2">
    <source>
        <dbReference type="ARBA" id="ARBA00004604"/>
    </source>
</evidence>
<evidence type="ECO:0000256" key="9">
    <source>
        <dbReference type="ARBA" id="ARBA00023242"/>
    </source>
</evidence>
<accession>A0A165EVB1</accession>
<reference evidence="13 14" key="1">
    <citation type="journal article" date="2016" name="Mol. Biol. Evol.">
        <title>Comparative Genomics of Early-Diverging Mushroom-Forming Fungi Provides Insights into the Origins of Lignocellulose Decay Capabilities.</title>
        <authorList>
            <person name="Nagy L.G."/>
            <person name="Riley R."/>
            <person name="Tritt A."/>
            <person name="Adam C."/>
            <person name="Daum C."/>
            <person name="Floudas D."/>
            <person name="Sun H."/>
            <person name="Yadav J.S."/>
            <person name="Pangilinan J."/>
            <person name="Larsson K.H."/>
            <person name="Matsuura K."/>
            <person name="Barry K."/>
            <person name="Labutti K."/>
            <person name="Kuo R."/>
            <person name="Ohm R.A."/>
            <person name="Bhattacharya S.S."/>
            <person name="Shirouzu T."/>
            <person name="Yoshinaga Y."/>
            <person name="Martin F.M."/>
            <person name="Grigoriev I.V."/>
            <person name="Hibbett D.S."/>
        </authorList>
    </citation>
    <scope>NUCLEOTIDE SEQUENCE [LARGE SCALE GENOMIC DNA]</scope>
    <source>
        <strain evidence="13 14">HHB12733</strain>
    </source>
</reference>
<feature type="domain" description="Exoribonuclease phosphorolytic" evidence="11">
    <location>
        <begin position="32"/>
        <end position="169"/>
    </location>
</feature>
<keyword evidence="13" id="KW-0689">Ribosomal protein</keyword>
<dbReference type="GO" id="GO:0000176">
    <property type="term" value="C:nuclear exosome (RNase complex)"/>
    <property type="evidence" value="ECO:0007669"/>
    <property type="project" value="UniProtKB-ARBA"/>
</dbReference>
<dbReference type="GO" id="GO:0000467">
    <property type="term" value="P:exonucleolytic trimming to generate mature 3'-end of 5.8S rRNA from tricistronic rRNA transcript (SSU-rRNA, 5.8S rRNA, LSU-rRNA)"/>
    <property type="evidence" value="ECO:0007669"/>
    <property type="project" value="TreeGrafter"/>
</dbReference>
<dbReference type="GO" id="GO:0071038">
    <property type="term" value="P:TRAMP-dependent tRNA surveillance pathway"/>
    <property type="evidence" value="ECO:0007669"/>
    <property type="project" value="TreeGrafter"/>
</dbReference>
<dbReference type="GO" id="GO:0035925">
    <property type="term" value="F:mRNA 3'-UTR AU-rich region binding"/>
    <property type="evidence" value="ECO:0007669"/>
    <property type="project" value="TreeGrafter"/>
</dbReference>
<dbReference type="FunCoup" id="A0A165EVB1">
    <property type="interactions" value="638"/>
</dbReference>
<dbReference type="GO" id="GO:0034473">
    <property type="term" value="P:U1 snRNA 3'-end processing"/>
    <property type="evidence" value="ECO:0007669"/>
    <property type="project" value="TreeGrafter"/>
</dbReference>
<dbReference type="InterPro" id="IPR036345">
    <property type="entry name" value="ExoRNase_PH_dom2_sf"/>
</dbReference>
<dbReference type="GO" id="GO:0034476">
    <property type="term" value="P:U5 snRNA 3'-end processing"/>
    <property type="evidence" value="ECO:0007669"/>
    <property type="project" value="TreeGrafter"/>
</dbReference>
<evidence type="ECO:0000259" key="12">
    <source>
        <dbReference type="Pfam" id="PF03725"/>
    </source>
</evidence>
<evidence type="ECO:0000256" key="4">
    <source>
        <dbReference type="ARBA" id="ARBA00019572"/>
    </source>
</evidence>
<dbReference type="STRING" id="1353952.A0A165EVB1"/>
<dbReference type="InterPro" id="IPR027408">
    <property type="entry name" value="PNPase/RNase_PH_dom_sf"/>
</dbReference>
<dbReference type="OrthoDB" id="10264038at2759"/>
<dbReference type="GO" id="GO:0071035">
    <property type="term" value="P:nuclear polyadenylation-dependent rRNA catabolic process"/>
    <property type="evidence" value="ECO:0007669"/>
    <property type="project" value="TreeGrafter"/>
</dbReference>
<feature type="domain" description="Exoribonuclease phosphorolytic" evidence="12">
    <location>
        <begin position="195"/>
        <end position="260"/>
    </location>
</feature>
<keyword evidence="6" id="KW-0698">rRNA processing</keyword>
<proteinExistence type="inferred from homology"/>
<keyword evidence="8" id="KW-0694">RNA-binding</keyword>
<evidence type="ECO:0000256" key="6">
    <source>
        <dbReference type="ARBA" id="ARBA00022552"/>
    </source>
</evidence>
<sequence>MPREVEPSINQREFISSAIQEGIRADGRAPLQARQMVIRFGNELGWVECSLGKTRVIAQVCATVTRPFLERPFEGIIVINSEFSPMASSAYETGRPSEEEVTISRMLEKTIRRSEALDREALCILAGQKVSIVWVWTLRVTLHFLSDEGNLLDCACVAAMAVLRHFRKPDIEVVGDEVTVFPPEERAPVPLALHHQPMCVSFAFLGPKNALVVDPTHLEEQLANGTMSISLNAQREICVLQKAGGVALPADEVMRAVNVAVLRVRELNDIVTKALEKDSKTRVIEVR</sequence>
<keyword evidence="5" id="KW-0963">Cytoplasm</keyword>
<keyword evidence="9" id="KW-0539">Nucleus</keyword>
<dbReference type="GO" id="GO:0071028">
    <property type="term" value="P:nuclear mRNA surveillance"/>
    <property type="evidence" value="ECO:0007669"/>
    <property type="project" value="TreeGrafter"/>
</dbReference>
<dbReference type="Proteomes" id="UP000076842">
    <property type="component" value="Unassembled WGS sequence"/>
</dbReference>